<dbReference type="PANTHER" id="PTHR43471:SF12">
    <property type="entry name" value="HYPOTHETICAL MEMBRANE PROTEIN, CONSERVED"/>
    <property type="match status" value="1"/>
</dbReference>
<evidence type="ECO:0000256" key="1">
    <source>
        <dbReference type="SAM" id="Phobius"/>
    </source>
</evidence>
<accession>A0A5C5BB86</accession>
<feature type="transmembrane region" description="Helical" evidence="1">
    <location>
        <begin position="146"/>
        <end position="167"/>
    </location>
</feature>
<feature type="transmembrane region" description="Helical" evidence="1">
    <location>
        <begin position="117"/>
        <end position="139"/>
    </location>
</feature>
<gene>
    <name evidence="2" type="ORF">FH969_11300</name>
</gene>
<proteinExistence type="predicted"/>
<dbReference type="RefSeq" id="WP_139987306.1">
    <property type="nucleotide sequence ID" value="NZ_VENP01000045.1"/>
</dbReference>
<keyword evidence="1" id="KW-0472">Membrane</keyword>
<comment type="caution">
    <text evidence="2">The sequence shown here is derived from an EMBL/GenBank/DDBJ whole genome shotgun (WGS) entry which is preliminary data.</text>
</comment>
<reference evidence="2 3" key="1">
    <citation type="submission" date="2019-06" db="EMBL/GenBank/DDBJ databases">
        <title>Draft genome sequence of Miniimonas arenae KCTC 19750T isolated from sea sand.</title>
        <authorList>
            <person name="Park S.-J."/>
        </authorList>
    </citation>
    <scope>NUCLEOTIDE SEQUENCE [LARGE SCALE GENOMIC DNA]</scope>
    <source>
        <strain evidence="2 3">KCTC 19750</strain>
    </source>
</reference>
<evidence type="ECO:0000313" key="2">
    <source>
        <dbReference type="EMBL" id="TNU73457.1"/>
    </source>
</evidence>
<dbReference type="EMBL" id="VENP01000045">
    <property type="protein sequence ID" value="TNU73457.1"/>
    <property type="molecule type" value="Genomic_DNA"/>
</dbReference>
<evidence type="ECO:0000313" key="3">
    <source>
        <dbReference type="Proteomes" id="UP000313849"/>
    </source>
</evidence>
<organism evidence="2 3">
    <name type="scientific">Miniimonas arenae</name>
    <dbReference type="NCBI Taxonomy" id="676201"/>
    <lineage>
        <taxon>Bacteria</taxon>
        <taxon>Bacillati</taxon>
        <taxon>Actinomycetota</taxon>
        <taxon>Actinomycetes</taxon>
        <taxon>Micrococcales</taxon>
        <taxon>Beutenbergiaceae</taxon>
        <taxon>Miniimonas</taxon>
    </lineage>
</organism>
<keyword evidence="3" id="KW-1185">Reference proteome</keyword>
<keyword evidence="1" id="KW-1133">Transmembrane helix</keyword>
<dbReference type="AlphaFoldDB" id="A0A5C5BB86"/>
<sequence>MSAWGVRTVAVLEVRQRIRSTRWKVALIAFFVVVGLIAWGVAAAVSGVGDSEWLSRQDAGRVLFGVVLMVVLFLGLLVSPTLSATSVNGDRAAGTLAVLQVTTLTPLDLAVGKLLAAWGAALAFLATSLPFLVWGAVLGRISPVRVVASVLTLAFVLAVVCAVGLALSASVARPAGSALLTYVVVAGVGVGTLIAFGLSAFFLQRTEVVQVYGVDVGGSGACSWSEREETQTHTEDTAWLLGLNPFVLVADVAAAPAPSLNGSDPLALMGAGVRFAQAGARDEIDECWLDDGGFGTSTPAGSAVWPWSIPVYAAAGAGSLWLAARRLRVPATTLPRGIRIA</sequence>
<dbReference type="Proteomes" id="UP000313849">
    <property type="component" value="Unassembled WGS sequence"/>
</dbReference>
<name>A0A5C5BB86_9MICO</name>
<protein>
    <submittedName>
        <fullName evidence="2">ABC transporter permease</fullName>
    </submittedName>
</protein>
<feature type="transmembrane region" description="Helical" evidence="1">
    <location>
        <begin position="61"/>
        <end position="80"/>
    </location>
</feature>
<dbReference type="PANTHER" id="PTHR43471">
    <property type="entry name" value="ABC TRANSPORTER PERMEASE"/>
    <property type="match status" value="1"/>
</dbReference>
<dbReference type="OrthoDB" id="149032at2"/>
<feature type="transmembrane region" description="Helical" evidence="1">
    <location>
        <begin position="179"/>
        <end position="203"/>
    </location>
</feature>
<feature type="transmembrane region" description="Helical" evidence="1">
    <location>
        <begin position="25"/>
        <end position="49"/>
    </location>
</feature>
<keyword evidence="1" id="KW-0812">Transmembrane</keyword>